<evidence type="ECO:0000256" key="1">
    <source>
        <dbReference type="ARBA" id="ARBA00004651"/>
    </source>
</evidence>
<dbReference type="RefSeq" id="WP_091355310.1">
    <property type="nucleotide sequence ID" value="NZ_AP025284.1"/>
</dbReference>
<comment type="function">
    <text evidence="7">Part of the tripartite ATP-independent periplasmic (TRAP) transport system.</text>
</comment>
<dbReference type="Proteomes" id="UP000198749">
    <property type="component" value="Unassembled WGS sequence"/>
</dbReference>
<comment type="similarity">
    <text evidence="7">Belongs to the TRAP transporter small permease family.</text>
</comment>
<dbReference type="GO" id="GO:0005886">
    <property type="term" value="C:plasma membrane"/>
    <property type="evidence" value="ECO:0007669"/>
    <property type="project" value="UniProtKB-SubCell"/>
</dbReference>
<evidence type="ECO:0000313" key="10">
    <source>
        <dbReference type="Proteomes" id="UP000198749"/>
    </source>
</evidence>
<evidence type="ECO:0000256" key="2">
    <source>
        <dbReference type="ARBA" id="ARBA00022448"/>
    </source>
</evidence>
<dbReference type="EMBL" id="FOGB01000003">
    <property type="protein sequence ID" value="SEQ35703.1"/>
    <property type="molecule type" value="Genomic_DNA"/>
</dbReference>
<feature type="transmembrane region" description="Helical" evidence="7">
    <location>
        <begin position="51"/>
        <end position="74"/>
    </location>
</feature>
<comment type="subunit">
    <text evidence="7">The complex comprises the extracytoplasmic solute receptor protein and the two transmembrane proteins.</text>
</comment>
<keyword evidence="4 7" id="KW-0812">Transmembrane</keyword>
<evidence type="ECO:0000256" key="5">
    <source>
        <dbReference type="ARBA" id="ARBA00022989"/>
    </source>
</evidence>
<keyword evidence="3" id="KW-1003">Cell membrane</keyword>
<evidence type="ECO:0000256" key="4">
    <source>
        <dbReference type="ARBA" id="ARBA00022692"/>
    </source>
</evidence>
<sequence>MMAFSRLFDRITHAMHVISGAILVSMMFITLADVLARALFKATGGSVDLTFIGGVELIKYGLLLMVVFALPYSVGRSQVIVDLFTENLSSRMKAWLEGFYMLGFVMLGGGMSYRFYHAIGQAEMSGETTQDLLIPLSYLYAITSFATAFLALAALLISIRLFFFRKEVHQS</sequence>
<proteinExistence type="inferred from homology"/>
<name>A0A1H9FE17_9GAMM</name>
<keyword evidence="7" id="KW-0997">Cell inner membrane</keyword>
<organism evidence="9 10">
    <name type="scientific">Amphritea atlantica</name>
    <dbReference type="NCBI Taxonomy" id="355243"/>
    <lineage>
        <taxon>Bacteria</taxon>
        <taxon>Pseudomonadati</taxon>
        <taxon>Pseudomonadota</taxon>
        <taxon>Gammaproteobacteria</taxon>
        <taxon>Oceanospirillales</taxon>
        <taxon>Oceanospirillaceae</taxon>
        <taxon>Amphritea</taxon>
    </lineage>
</organism>
<dbReference type="AlphaFoldDB" id="A0A1H9FE17"/>
<dbReference type="OrthoDB" id="7363305at2"/>
<keyword evidence="6 7" id="KW-0472">Membrane</keyword>
<gene>
    <name evidence="9" type="ORF">SAMN03080615_01186</name>
</gene>
<dbReference type="STRING" id="355243.SAMN03080615_01186"/>
<dbReference type="Pfam" id="PF04290">
    <property type="entry name" value="DctQ"/>
    <property type="match status" value="1"/>
</dbReference>
<keyword evidence="10" id="KW-1185">Reference proteome</keyword>
<protein>
    <recommendedName>
        <fullName evidence="7">TRAP transporter small permease protein</fullName>
    </recommendedName>
</protein>
<reference evidence="10" key="1">
    <citation type="submission" date="2016-10" db="EMBL/GenBank/DDBJ databases">
        <authorList>
            <person name="Varghese N."/>
            <person name="Submissions S."/>
        </authorList>
    </citation>
    <scope>NUCLEOTIDE SEQUENCE [LARGE SCALE GENOMIC DNA]</scope>
    <source>
        <strain evidence="10">DSM 18887</strain>
    </source>
</reference>
<feature type="transmembrane region" description="Helical" evidence="7">
    <location>
        <begin position="94"/>
        <end position="116"/>
    </location>
</feature>
<keyword evidence="2 7" id="KW-0813">Transport</keyword>
<evidence type="ECO:0000256" key="7">
    <source>
        <dbReference type="RuleBase" id="RU369079"/>
    </source>
</evidence>
<evidence type="ECO:0000256" key="6">
    <source>
        <dbReference type="ARBA" id="ARBA00023136"/>
    </source>
</evidence>
<keyword evidence="5 7" id="KW-1133">Transmembrane helix</keyword>
<feature type="domain" description="Tripartite ATP-independent periplasmic transporters DctQ component" evidence="8">
    <location>
        <begin position="26"/>
        <end position="162"/>
    </location>
</feature>
<evidence type="ECO:0000256" key="3">
    <source>
        <dbReference type="ARBA" id="ARBA00022475"/>
    </source>
</evidence>
<evidence type="ECO:0000313" key="9">
    <source>
        <dbReference type="EMBL" id="SEQ35703.1"/>
    </source>
</evidence>
<dbReference type="GO" id="GO:0022857">
    <property type="term" value="F:transmembrane transporter activity"/>
    <property type="evidence" value="ECO:0007669"/>
    <property type="project" value="UniProtKB-UniRule"/>
</dbReference>
<dbReference type="InterPro" id="IPR055348">
    <property type="entry name" value="DctQ"/>
</dbReference>
<feature type="transmembrane region" description="Helical" evidence="7">
    <location>
        <begin position="12"/>
        <end position="31"/>
    </location>
</feature>
<accession>A0A1H9FE17</accession>
<evidence type="ECO:0000259" key="8">
    <source>
        <dbReference type="Pfam" id="PF04290"/>
    </source>
</evidence>
<comment type="subcellular location">
    <subcellularLocation>
        <location evidence="7">Cell inner membrane</location>
        <topology evidence="7">Multi-pass membrane protein</topology>
    </subcellularLocation>
    <subcellularLocation>
        <location evidence="1">Cell membrane</location>
        <topology evidence="1">Multi-pass membrane protein</topology>
    </subcellularLocation>
</comment>
<feature type="transmembrane region" description="Helical" evidence="7">
    <location>
        <begin position="136"/>
        <end position="163"/>
    </location>
</feature>